<keyword evidence="2" id="KW-1185">Reference proteome</keyword>
<organism evidence="1 2">
    <name type="scientific">Streptomyces melanosporofaciens</name>
    <dbReference type="NCBI Taxonomy" id="67327"/>
    <lineage>
        <taxon>Bacteria</taxon>
        <taxon>Bacillati</taxon>
        <taxon>Actinomycetota</taxon>
        <taxon>Actinomycetes</taxon>
        <taxon>Kitasatosporales</taxon>
        <taxon>Streptomycetaceae</taxon>
        <taxon>Streptomyces</taxon>
        <taxon>Streptomyces violaceusniger group</taxon>
    </lineage>
</organism>
<proteinExistence type="predicted"/>
<evidence type="ECO:0000313" key="2">
    <source>
        <dbReference type="Proteomes" id="UP000198609"/>
    </source>
</evidence>
<sequence>MNLRNEIIERLTALTEGTSPPEDVSEWATSTMEGDAPDLLDADIWQALDRLSGADLKSDPTTYLHSTEDYSEWLREFREQ</sequence>
<gene>
    <name evidence="1" type="ORF">SAMN04490356_4928</name>
</gene>
<dbReference type="EMBL" id="FNST01000002">
    <property type="protein sequence ID" value="SEC64053.1"/>
    <property type="molecule type" value="Genomic_DNA"/>
</dbReference>
<dbReference type="Proteomes" id="UP000198609">
    <property type="component" value="Unassembled WGS sequence"/>
</dbReference>
<reference evidence="2" key="1">
    <citation type="submission" date="2016-10" db="EMBL/GenBank/DDBJ databases">
        <authorList>
            <person name="Varghese N."/>
            <person name="Submissions S."/>
        </authorList>
    </citation>
    <scope>NUCLEOTIDE SEQUENCE [LARGE SCALE GENOMIC DNA]</scope>
    <source>
        <strain evidence="2">DSM 40318</strain>
    </source>
</reference>
<protein>
    <submittedName>
        <fullName evidence="1">Uncharacterized protein</fullName>
    </submittedName>
</protein>
<dbReference type="AlphaFoldDB" id="A0A1H4U5M8"/>
<evidence type="ECO:0000313" key="1">
    <source>
        <dbReference type="EMBL" id="SEC64053.1"/>
    </source>
</evidence>
<accession>A0A1H4U5M8</accession>
<name>A0A1H4U5M8_STRMJ</name>